<gene>
    <name evidence="1" type="ORF">N658DRAFT_498714</name>
</gene>
<keyword evidence="2" id="KW-1185">Reference proteome</keyword>
<dbReference type="Proteomes" id="UP001305647">
    <property type="component" value="Unassembled WGS sequence"/>
</dbReference>
<evidence type="ECO:0000313" key="1">
    <source>
        <dbReference type="EMBL" id="KAK4099120.1"/>
    </source>
</evidence>
<proteinExistence type="predicted"/>
<accession>A0AAN6PW98</accession>
<sequence length="54" mass="5657">MAANSARYPRPSPDLRVDSVSGLVVKSIVAIDGPRVRFAADAEDLFLPAGATES</sequence>
<dbReference type="AlphaFoldDB" id="A0AAN6PW98"/>
<dbReference type="EMBL" id="MU863652">
    <property type="protein sequence ID" value="KAK4099120.1"/>
    <property type="molecule type" value="Genomic_DNA"/>
</dbReference>
<name>A0AAN6PW98_9PEZI</name>
<reference evidence="1" key="2">
    <citation type="submission" date="2023-05" db="EMBL/GenBank/DDBJ databases">
        <authorList>
            <consortium name="Lawrence Berkeley National Laboratory"/>
            <person name="Steindorff A."/>
            <person name="Hensen N."/>
            <person name="Bonometti L."/>
            <person name="Westerberg I."/>
            <person name="Brannstrom I.O."/>
            <person name="Guillou S."/>
            <person name="Cros-Aarteil S."/>
            <person name="Calhoun S."/>
            <person name="Haridas S."/>
            <person name="Kuo A."/>
            <person name="Mondo S."/>
            <person name="Pangilinan J."/>
            <person name="Riley R."/>
            <person name="Labutti K."/>
            <person name="Andreopoulos B."/>
            <person name="Lipzen A."/>
            <person name="Chen C."/>
            <person name="Yanf M."/>
            <person name="Daum C."/>
            <person name="Ng V."/>
            <person name="Clum A."/>
            <person name="Ohm R."/>
            <person name="Martin F."/>
            <person name="Silar P."/>
            <person name="Natvig D."/>
            <person name="Lalanne C."/>
            <person name="Gautier V."/>
            <person name="Ament-Velasquez S.L."/>
            <person name="Kruys A."/>
            <person name="Hutchinson M.I."/>
            <person name="Powell A.J."/>
            <person name="Barry K."/>
            <person name="Miller A.N."/>
            <person name="Grigoriev I.V."/>
            <person name="Debuchy R."/>
            <person name="Gladieux P."/>
            <person name="Thoren M.H."/>
            <person name="Johannesson H."/>
        </authorList>
    </citation>
    <scope>NUCLEOTIDE SEQUENCE</scope>
    <source>
        <strain evidence="1">CBS 757.83</strain>
    </source>
</reference>
<reference evidence="1" key="1">
    <citation type="journal article" date="2023" name="Mol. Phylogenet. Evol.">
        <title>Genome-scale phylogeny and comparative genomics of the fungal order Sordariales.</title>
        <authorList>
            <person name="Hensen N."/>
            <person name="Bonometti L."/>
            <person name="Westerberg I."/>
            <person name="Brannstrom I.O."/>
            <person name="Guillou S."/>
            <person name="Cros-Aarteil S."/>
            <person name="Calhoun S."/>
            <person name="Haridas S."/>
            <person name="Kuo A."/>
            <person name="Mondo S."/>
            <person name="Pangilinan J."/>
            <person name="Riley R."/>
            <person name="LaButti K."/>
            <person name="Andreopoulos B."/>
            <person name="Lipzen A."/>
            <person name="Chen C."/>
            <person name="Yan M."/>
            <person name="Daum C."/>
            <person name="Ng V."/>
            <person name="Clum A."/>
            <person name="Steindorff A."/>
            <person name="Ohm R.A."/>
            <person name="Martin F."/>
            <person name="Silar P."/>
            <person name="Natvig D.O."/>
            <person name="Lalanne C."/>
            <person name="Gautier V."/>
            <person name="Ament-Velasquez S.L."/>
            <person name="Kruys A."/>
            <person name="Hutchinson M.I."/>
            <person name="Powell A.J."/>
            <person name="Barry K."/>
            <person name="Miller A.N."/>
            <person name="Grigoriev I.V."/>
            <person name="Debuchy R."/>
            <person name="Gladieux P."/>
            <person name="Hiltunen Thoren M."/>
            <person name="Johannesson H."/>
        </authorList>
    </citation>
    <scope>NUCLEOTIDE SEQUENCE</scope>
    <source>
        <strain evidence="1">CBS 757.83</strain>
    </source>
</reference>
<comment type="caution">
    <text evidence="1">The sequence shown here is derived from an EMBL/GenBank/DDBJ whole genome shotgun (WGS) entry which is preliminary data.</text>
</comment>
<protein>
    <submittedName>
        <fullName evidence="1">Uncharacterized protein</fullName>
    </submittedName>
</protein>
<evidence type="ECO:0000313" key="2">
    <source>
        <dbReference type="Proteomes" id="UP001305647"/>
    </source>
</evidence>
<organism evidence="1 2">
    <name type="scientific">Parathielavia hyrcaniae</name>
    <dbReference type="NCBI Taxonomy" id="113614"/>
    <lineage>
        <taxon>Eukaryota</taxon>
        <taxon>Fungi</taxon>
        <taxon>Dikarya</taxon>
        <taxon>Ascomycota</taxon>
        <taxon>Pezizomycotina</taxon>
        <taxon>Sordariomycetes</taxon>
        <taxon>Sordariomycetidae</taxon>
        <taxon>Sordariales</taxon>
        <taxon>Chaetomiaceae</taxon>
        <taxon>Parathielavia</taxon>
    </lineage>
</organism>